<evidence type="ECO:0000313" key="2">
    <source>
        <dbReference type="Proteomes" id="UP000299102"/>
    </source>
</evidence>
<evidence type="ECO:0000313" key="1">
    <source>
        <dbReference type="EMBL" id="GBP94965.1"/>
    </source>
</evidence>
<keyword evidence="2" id="KW-1185">Reference proteome</keyword>
<dbReference type="EMBL" id="BGZK01002568">
    <property type="protein sequence ID" value="GBP94965.1"/>
    <property type="molecule type" value="Genomic_DNA"/>
</dbReference>
<organism evidence="1 2">
    <name type="scientific">Eumeta variegata</name>
    <name type="common">Bagworm moth</name>
    <name type="synonym">Eumeta japonica</name>
    <dbReference type="NCBI Taxonomy" id="151549"/>
    <lineage>
        <taxon>Eukaryota</taxon>
        <taxon>Metazoa</taxon>
        <taxon>Ecdysozoa</taxon>
        <taxon>Arthropoda</taxon>
        <taxon>Hexapoda</taxon>
        <taxon>Insecta</taxon>
        <taxon>Pterygota</taxon>
        <taxon>Neoptera</taxon>
        <taxon>Endopterygota</taxon>
        <taxon>Lepidoptera</taxon>
        <taxon>Glossata</taxon>
        <taxon>Ditrysia</taxon>
        <taxon>Tineoidea</taxon>
        <taxon>Psychidae</taxon>
        <taxon>Oiketicinae</taxon>
        <taxon>Eumeta</taxon>
    </lineage>
</organism>
<proteinExistence type="predicted"/>
<dbReference type="AlphaFoldDB" id="A0A4C2A7K9"/>
<accession>A0A4C2A7K9</accession>
<reference evidence="1 2" key="1">
    <citation type="journal article" date="2019" name="Commun. Biol.">
        <title>The bagworm genome reveals a unique fibroin gene that provides high tensile strength.</title>
        <authorList>
            <person name="Kono N."/>
            <person name="Nakamura H."/>
            <person name="Ohtoshi R."/>
            <person name="Tomita M."/>
            <person name="Numata K."/>
            <person name="Arakawa K."/>
        </authorList>
    </citation>
    <scope>NUCLEOTIDE SEQUENCE [LARGE SCALE GENOMIC DNA]</scope>
</reference>
<protein>
    <submittedName>
        <fullName evidence="1">Uncharacterized protein</fullName>
    </submittedName>
</protein>
<dbReference type="Proteomes" id="UP000299102">
    <property type="component" value="Unassembled WGS sequence"/>
</dbReference>
<gene>
    <name evidence="1" type="ORF">EVAR_27676_1</name>
</gene>
<name>A0A4C2A7K9_EUMVA</name>
<sequence>MCAHDAVDDQQAHCFIFINPNAPTQRYKRARNTFKACCVAYARINSFKCARASRCVFGERGTRERRSLLHYSYTAPPDPYAFVVISKCIRVFNKVK</sequence>
<comment type="caution">
    <text evidence="1">The sequence shown here is derived from an EMBL/GenBank/DDBJ whole genome shotgun (WGS) entry which is preliminary data.</text>
</comment>